<evidence type="ECO:0000313" key="4">
    <source>
        <dbReference type="Proteomes" id="UP000183253"/>
    </source>
</evidence>
<protein>
    <recommendedName>
        <fullName evidence="2">Isoprenyl transferase</fullName>
        <ecNumber evidence="2">2.5.1.-</ecNumber>
    </recommendedName>
</protein>
<dbReference type="CDD" id="cd00475">
    <property type="entry name" value="Cis_IPPS"/>
    <property type="match status" value="1"/>
</dbReference>
<evidence type="ECO:0000313" key="3">
    <source>
        <dbReference type="EMBL" id="SEA76352.1"/>
    </source>
</evidence>
<evidence type="ECO:0000256" key="2">
    <source>
        <dbReference type="HAMAP-Rule" id="MF_01139"/>
    </source>
</evidence>
<dbReference type="Pfam" id="PF01255">
    <property type="entry name" value="Prenyltransf"/>
    <property type="match status" value="1"/>
</dbReference>
<comment type="cofactor">
    <cofactor evidence="2">
        <name>Mg(2+)</name>
        <dbReference type="ChEBI" id="CHEBI:18420"/>
    </cofactor>
    <text evidence="2">Binds 2 magnesium ions per subunit.</text>
</comment>
<evidence type="ECO:0000256" key="1">
    <source>
        <dbReference type="ARBA" id="ARBA00022679"/>
    </source>
</evidence>
<dbReference type="InterPro" id="IPR036424">
    <property type="entry name" value="UPP_synth-like_sf"/>
</dbReference>
<organism evidence="3 4">
    <name type="scientific">Alistipes timonensis JC136</name>
    <dbReference type="NCBI Taxonomy" id="1033731"/>
    <lineage>
        <taxon>Bacteria</taxon>
        <taxon>Pseudomonadati</taxon>
        <taxon>Bacteroidota</taxon>
        <taxon>Bacteroidia</taxon>
        <taxon>Bacteroidales</taxon>
        <taxon>Rikenellaceae</taxon>
        <taxon>Alistipes</taxon>
    </lineage>
</organism>
<feature type="binding site" evidence="2">
    <location>
        <position position="29"/>
    </location>
    <ligand>
        <name>substrate</name>
    </ligand>
</feature>
<dbReference type="PANTHER" id="PTHR10291">
    <property type="entry name" value="DEHYDRODOLICHYL DIPHOSPHATE SYNTHASE FAMILY MEMBER"/>
    <property type="match status" value="1"/>
</dbReference>
<feature type="binding site" evidence="2">
    <location>
        <position position="184"/>
    </location>
    <ligand>
        <name>substrate</name>
    </ligand>
</feature>
<dbReference type="OrthoDB" id="4191603at2"/>
<dbReference type="Proteomes" id="UP000183253">
    <property type="component" value="Unassembled WGS sequence"/>
</dbReference>
<dbReference type="GO" id="GO:0016094">
    <property type="term" value="P:polyprenol biosynthetic process"/>
    <property type="evidence" value="ECO:0007669"/>
    <property type="project" value="TreeGrafter"/>
</dbReference>
<dbReference type="GO" id="GO:0000287">
    <property type="term" value="F:magnesium ion binding"/>
    <property type="evidence" value="ECO:0007669"/>
    <property type="project" value="UniProtKB-UniRule"/>
</dbReference>
<dbReference type="NCBIfam" id="TIGR00055">
    <property type="entry name" value="uppS"/>
    <property type="match status" value="1"/>
</dbReference>
<dbReference type="EC" id="2.5.1.-" evidence="2"/>
<dbReference type="GO" id="GO:0045547">
    <property type="term" value="F:ditrans,polycis-polyprenyl diphosphate synthase [(2E,6E)-farnesyl diphosphate specific] activity"/>
    <property type="evidence" value="ECO:0007669"/>
    <property type="project" value="TreeGrafter"/>
</dbReference>
<keyword evidence="1 2" id="KW-0808">Transferase</keyword>
<feature type="binding site" evidence="2">
    <location>
        <position position="203"/>
    </location>
    <ligand>
        <name>Mg(2+)</name>
        <dbReference type="ChEBI" id="CHEBI:18420"/>
    </ligand>
</feature>
<comment type="similarity">
    <text evidence="2">Belongs to the UPP synthase family.</text>
</comment>
<reference evidence="3 4" key="1">
    <citation type="submission" date="2016-10" db="EMBL/GenBank/DDBJ databases">
        <authorList>
            <person name="de Groot N.N."/>
        </authorList>
    </citation>
    <scope>NUCLEOTIDE SEQUENCE [LARGE SCALE GENOMIC DNA]</scope>
    <source>
        <strain evidence="3 4">DSM 25383</strain>
    </source>
</reference>
<accession>A0A1H4DVX7</accession>
<dbReference type="EMBL" id="FNRI01000006">
    <property type="protein sequence ID" value="SEA76352.1"/>
    <property type="molecule type" value="Genomic_DNA"/>
</dbReference>
<feature type="binding site" evidence="2">
    <location>
        <begin position="61"/>
        <end position="63"/>
    </location>
    <ligand>
        <name>substrate</name>
    </ligand>
</feature>
<feature type="active site" description="Proton acceptor" evidence="2">
    <location>
        <position position="64"/>
    </location>
</feature>
<sequence length="237" mass="26907">MSEQKRIPQHVAIIMDGNGRWAGLHGKERYEGHAAGVEPVRASLRAAARWGVKYLTLYAFSTENWGRPSGEVDALMELFCRSVVNETPELIRQGVEVRMIGDRSRFSEKVQRYLAEAEERTAGGRTLTLVLALNYSSRDEITRAVQQIARRVEAGEIAPAEISEDTVSAALDTAPYPNPDLIVRTSGEQRLSNFLLWQASYAELWFPEVLWPDFTERDFDAAMKEYARRDRRFGLVK</sequence>
<feature type="active site" evidence="2">
    <location>
        <position position="16"/>
    </location>
</feature>
<comment type="subunit">
    <text evidence="2">Homodimer.</text>
</comment>
<feature type="binding site" evidence="2">
    <location>
        <begin position="17"/>
        <end position="20"/>
    </location>
    <ligand>
        <name>substrate</name>
    </ligand>
</feature>
<dbReference type="RefSeq" id="WP_010266802.1">
    <property type="nucleotide sequence ID" value="NZ_CAEG01000021.1"/>
</dbReference>
<dbReference type="HAMAP" id="MF_01139">
    <property type="entry name" value="ISPT"/>
    <property type="match status" value="1"/>
</dbReference>
<dbReference type="SUPFAM" id="SSF64005">
    <property type="entry name" value="Undecaprenyl diphosphate synthase"/>
    <property type="match status" value="1"/>
</dbReference>
<feature type="binding site" evidence="2">
    <location>
        <position position="65"/>
    </location>
    <ligand>
        <name>substrate</name>
    </ligand>
</feature>
<keyword evidence="2" id="KW-0460">Magnesium</keyword>
<feature type="binding site" evidence="2">
    <location>
        <position position="21"/>
    </location>
    <ligand>
        <name>substrate</name>
    </ligand>
</feature>
<proteinExistence type="inferred from homology"/>
<gene>
    <name evidence="3" type="ORF">SAMN05444145_10645</name>
</gene>
<dbReference type="PROSITE" id="PS01066">
    <property type="entry name" value="UPP_SYNTHASE"/>
    <property type="match status" value="1"/>
</dbReference>
<dbReference type="AlphaFoldDB" id="A0A1H4DVX7"/>
<dbReference type="PANTHER" id="PTHR10291:SF0">
    <property type="entry name" value="DEHYDRODOLICHYL DIPHOSPHATE SYNTHASE 2"/>
    <property type="match status" value="1"/>
</dbReference>
<name>A0A1H4DVX7_9BACT</name>
<comment type="function">
    <text evidence="2">Catalyzes the condensation of isopentenyl diphosphate (IPP) with allylic pyrophosphates generating different type of terpenoids.</text>
</comment>
<feature type="binding site" evidence="2">
    <location>
        <begin position="190"/>
        <end position="192"/>
    </location>
    <ligand>
        <name>substrate</name>
    </ligand>
</feature>
<dbReference type="InterPro" id="IPR001441">
    <property type="entry name" value="UPP_synth-like"/>
</dbReference>
<dbReference type="FunFam" id="3.40.1180.10:FF:000001">
    <property type="entry name" value="(2E,6E)-farnesyl-diphosphate-specific ditrans,polycis-undecaprenyl-diphosphate synthase"/>
    <property type="match status" value="1"/>
</dbReference>
<keyword evidence="4" id="KW-1185">Reference proteome</keyword>
<dbReference type="InterPro" id="IPR018520">
    <property type="entry name" value="UPP_synth-like_CS"/>
</dbReference>
<feature type="binding site" evidence="2">
    <location>
        <position position="67"/>
    </location>
    <ligand>
        <name>substrate</name>
    </ligand>
</feature>
<dbReference type="STRING" id="1033731.SAMN05444145_10645"/>
<feature type="binding site" evidence="2">
    <location>
        <position position="16"/>
    </location>
    <ligand>
        <name>Mg(2+)</name>
        <dbReference type="ChEBI" id="CHEBI:18420"/>
    </ligand>
</feature>
<feature type="binding site" evidence="2">
    <location>
        <position position="33"/>
    </location>
    <ligand>
        <name>substrate</name>
    </ligand>
</feature>
<keyword evidence="2" id="KW-0479">Metal-binding</keyword>
<dbReference type="Gene3D" id="3.40.1180.10">
    <property type="entry name" value="Decaprenyl diphosphate synthase-like"/>
    <property type="match status" value="1"/>
</dbReference>